<keyword evidence="1 11" id="KW-1003">Cell membrane</keyword>
<evidence type="ECO:0000313" key="14">
    <source>
        <dbReference type="EMBL" id="RTY39509.1"/>
    </source>
</evidence>
<dbReference type="GO" id="GO:0009274">
    <property type="term" value="C:peptidoglycan-based cell wall"/>
    <property type="evidence" value="ECO:0007669"/>
    <property type="project" value="InterPro"/>
</dbReference>
<gene>
    <name evidence="11 13" type="primary">mtgA</name>
    <name evidence="14" type="ORF">EKD02_02200</name>
    <name evidence="13" type="ORF">FP507_09110</name>
</gene>
<comment type="pathway">
    <text evidence="11">Cell wall biogenesis; peptidoglycan biosynthesis.</text>
</comment>
<keyword evidence="10 11" id="KW-0961">Cell wall biogenesis/degradation</keyword>
<evidence type="ECO:0000313" key="13">
    <source>
        <dbReference type="EMBL" id="KAA6233176.1"/>
    </source>
</evidence>
<dbReference type="SUPFAM" id="SSF53955">
    <property type="entry name" value="Lysozyme-like"/>
    <property type="match status" value="1"/>
</dbReference>
<dbReference type="EMBL" id="RXYK01000002">
    <property type="protein sequence ID" value="RTY39509.1"/>
    <property type="molecule type" value="Genomic_DNA"/>
</dbReference>
<keyword evidence="9 11" id="KW-0472">Membrane</keyword>
<dbReference type="InterPro" id="IPR036950">
    <property type="entry name" value="PBP_transglycosylase"/>
</dbReference>
<evidence type="ECO:0000313" key="16">
    <source>
        <dbReference type="Proteomes" id="UP000327458"/>
    </source>
</evidence>
<evidence type="ECO:0000259" key="12">
    <source>
        <dbReference type="Pfam" id="PF00912"/>
    </source>
</evidence>
<evidence type="ECO:0000256" key="8">
    <source>
        <dbReference type="ARBA" id="ARBA00022989"/>
    </source>
</evidence>
<dbReference type="GO" id="GO:0005886">
    <property type="term" value="C:plasma membrane"/>
    <property type="evidence" value="ECO:0007669"/>
    <property type="project" value="UniProtKB-SubCell"/>
</dbReference>
<dbReference type="Proteomes" id="UP000279908">
    <property type="component" value="Unassembled WGS sequence"/>
</dbReference>
<reference evidence="14 15" key="1">
    <citation type="submission" date="2018-12" db="EMBL/GenBank/DDBJ databases">
        <authorList>
            <person name="Lunina O.N."/>
            <person name="Grouzdev D.S."/>
            <person name="Gorlenko V.M."/>
            <person name="Savvichev A.S."/>
        </authorList>
    </citation>
    <scope>NUCLEOTIDE SEQUENCE [LARGE SCALE GENOMIC DNA]</scope>
    <source>
        <strain evidence="14 15">BrKhr-17</strain>
    </source>
</reference>
<dbReference type="RefSeq" id="WP_126383602.1">
    <property type="nucleotide sequence ID" value="NZ_RXYK01000002.1"/>
</dbReference>
<dbReference type="AlphaFoldDB" id="A0A3S0NBJ2"/>
<organism evidence="14 15">
    <name type="scientific">Chlorobium phaeovibrioides</name>
    <dbReference type="NCBI Taxonomy" id="1094"/>
    <lineage>
        <taxon>Bacteria</taxon>
        <taxon>Pseudomonadati</taxon>
        <taxon>Chlorobiota</taxon>
        <taxon>Chlorobiia</taxon>
        <taxon>Chlorobiales</taxon>
        <taxon>Chlorobiaceae</taxon>
        <taxon>Chlorobium/Pelodictyon group</taxon>
        <taxon>Chlorobium</taxon>
    </lineage>
</organism>
<dbReference type="NCBIfam" id="TIGR02070">
    <property type="entry name" value="mono_pep_trsgly"/>
    <property type="match status" value="1"/>
</dbReference>
<accession>A0A3S0NBJ2</accession>
<comment type="function">
    <text evidence="11">Peptidoglycan polymerase that catalyzes glycan chain elongation from lipid-linked precursors.</text>
</comment>
<evidence type="ECO:0000256" key="5">
    <source>
        <dbReference type="ARBA" id="ARBA00022692"/>
    </source>
</evidence>
<evidence type="ECO:0000256" key="1">
    <source>
        <dbReference type="ARBA" id="ARBA00022475"/>
    </source>
</evidence>
<dbReference type="Proteomes" id="UP000327458">
    <property type="component" value="Unassembled WGS sequence"/>
</dbReference>
<dbReference type="EC" id="2.4.99.28" evidence="11"/>
<sequence>MKFIRNSAVLVVLFFLLDILRYFILPDVSSLEGTNPEKTAFMEYRQKAWKNAGWADRRVSYEWVPLQKISGNLLKAVLIAEDDKFWQHDGFDYEAMERALEKNLKERKITMGGSTISQQLAKNLWLSPSKNPIRKLKEAILTWRIEQALSKKRILEIYLNVAEWGDGIFGIEAAARHYYGTSAAGLTAVQASRLAAVLPNPIRWSPTGGTRYVRNRSAIIYRVMVRRGIVLPGYREMTGREPDAVSVDTLKRGVPEFLIDQALWPERKAP</sequence>
<keyword evidence="5 11" id="KW-0812">Transmembrane</keyword>
<dbReference type="EMBL" id="VMRG01000001">
    <property type="protein sequence ID" value="KAA6233176.1"/>
    <property type="molecule type" value="Genomic_DNA"/>
</dbReference>
<proteinExistence type="inferred from homology"/>
<dbReference type="Pfam" id="PF00912">
    <property type="entry name" value="Transgly"/>
    <property type="match status" value="1"/>
</dbReference>
<evidence type="ECO:0000256" key="11">
    <source>
        <dbReference type="HAMAP-Rule" id="MF_00766"/>
    </source>
</evidence>
<evidence type="ECO:0000256" key="4">
    <source>
        <dbReference type="ARBA" id="ARBA00022679"/>
    </source>
</evidence>
<dbReference type="PANTHER" id="PTHR30400:SF0">
    <property type="entry name" value="BIOSYNTHETIC PEPTIDOGLYCAN TRANSGLYCOSYLASE"/>
    <property type="match status" value="1"/>
</dbReference>
<feature type="domain" description="Glycosyl transferase family 51" evidence="12">
    <location>
        <begin position="58"/>
        <end position="224"/>
    </location>
</feature>
<dbReference type="GO" id="GO:0016763">
    <property type="term" value="F:pentosyltransferase activity"/>
    <property type="evidence" value="ECO:0007669"/>
    <property type="project" value="InterPro"/>
</dbReference>
<evidence type="ECO:0000256" key="3">
    <source>
        <dbReference type="ARBA" id="ARBA00022676"/>
    </source>
</evidence>
<dbReference type="GO" id="GO:0008955">
    <property type="term" value="F:peptidoglycan glycosyltransferase activity"/>
    <property type="evidence" value="ECO:0007669"/>
    <property type="project" value="UniProtKB-UniRule"/>
</dbReference>
<dbReference type="UniPathway" id="UPA00219"/>
<dbReference type="GO" id="GO:0008360">
    <property type="term" value="P:regulation of cell shape"/>
    <property type="evidence" value="ECO:0007669"/>
    <property type="project" value="UniProtKB-KW"/>
</dbReference>
<dbReference type="PANTHER" id="PTHR30400">
    <property type="entry name" value="MONOFUNCTIONAL BIOSYNTHETIC PEPTIDOGLYCAN TRANSGLYCOSYLASE"/>
    <property type="match status" value="1"/>
</dbReference>
<dbReference type="InterPro" id="IPR001264">
    <property type="entry name" value="Glyco_trans_51"/>
</dbReference>
<dbReference type="InterPro" id="IPR023346">
    <property type="entry name" value="Lysozyme-like_dom_sf"/>
</dbReference>
<evidence type="ECO:0000256" key="10">
    <source>
        <dbReference type="ARBA" id="ARBA00023316"/>
    </source>
</evidence>
<comment type="subcellular location">
    <subcellularLocation>
        <location evidence="11">Cell membrane</location>
        <topology evidence="11">Single-pass membrane protein</topology>
    </subcellularLocation>
</comment>
<keyword evidence="8 11" id="KW-1133">Transmembrane helix</keyword>
<dbReference type="GO" id="GO:0071555">
    <property type="term" value="P:cell wall organization"/>
    <property type="evidence" value="ECO:0007669"/>
    <property type="project" value="UniProtKB-KW"/>
</dbReference>
<reference evidence="13 16" key="2">
    <citation type="submission" date="2019-07" db="EMBL/GenBank/DDBJ databases">
        <title>Draft genome Sequence of Chlorobium phaeovibrioides sp. strain PhvTcv-s14, from the Phylum Chlorobi.</title>
        <authorList>
            <person name="Babenko V."/>
            <person name="Boldyreva D."/>
            <person name="Kanygina A."/>
            <person name="Selezneva O."/>
            <person name="Akopiyan T."/>
            <person name="Lunina O."/>
        </authorList>
    </citation>
    <scope>NUCLEOTIDE SEQUENCE [LARGE SCALE GENOMIC DNA]</scope>
    <source>
        <strain evidence="13 16">GrTcv12</strain>
    </source>
</reference>
<dbReference type="GO" id="GO:0009252">
    <property type="term" value="P:peptidoglycan biosynthetic process"/>
    <property type="evidence" value="ECO:0007669"/>
    <property type="project" value="UniProtKB-UniRule"/>
</dbReference>
<keyword evidence="4 11" id="KW-0808">Transferase</keyword>
<keyword evidence="3 11" id="KW-0328">Glycosyltransferase</keyword>
<evidence type="ECO:0000256" key="6">
    <source>
        <dbReference type="ARBA" id="ARBA00022960"/>
    </source>
</evidence>
<protein>
    <recommendedName>
        <fullName evidence="11">Biosynthetic peptidoglycan transglycosylase</fullName>
        <ecNumber evidence="11">2.4.99.28</ecNumber>
    </recommendedName>
    <alternativeName>
        <fullName evidence="11">Glycan polymerase</fullName>
    </alternativeName>
    <alternativeName>
        <fullName evidence="11">Peptidoglycan glycosyltransferase MtgA</fullName>
        <shortName evidence="11">PGT</shortName>
    </alternativeName>
</protein>
<evidence type="ECO:0000313" key="15">
    <source>
        <dbReference type="Proteomes" id="UP000279908"/>
    </source>
</evidence>
<comment type="catalytic activity">
    <reaction evidence="11">
        <text>[GlcNAc-(1-&gt;4)-Mur2Ac(oyl-L-Ala-gamma-D-Glu-L-Lys-D-Ala-D-Ala)](n)-di-trans,octa-cis-undecaprenyl diphosphate + beta-D-GlcNAc-(1-&gt;4)-Mur2Ac(oyl-L-Ala-gamma-D-Glu-L-Lys-D-Ala-D-Ala)-di-trans,octa-cis-undecaprenyl diphosphate = [GlcNAc-(1-&gt;4)-Mur2Ac(oyl-L-Ala-gamma-D-Glu-L-Lys-D-Ala-D-Ala)](n+1)-di-trans,octa-cis-undecaprenyl diphosphate + di-trans,octa-cis-undecaprenyl diphosphate + H(+)</text>
        <dbReference type="Rhea" id="RHEA:23708"/>
        <dbReference type="Rhea" id="RHEA-COMP:9602"/>
        <dbReference type="Rhea" id="RHEA-COMP:9603"/>
        <dbReference type="ChEBI" id="CHEBI:15378"/>
        <dbReference type="ChEBI" id="CHEBI:58405"/>
        <dbReference type="ChEBI" id="CHEBI:60033"/>
        <dbReference type="ChEBI" id="CHEBI:78435"/>
        <dbReference type="EC" id="2.4.99.28"/>
    </reaction>
</comment>
<evidence type="ECO:0000256" key="2">
    <source>
        <dbReference type="ARBA" id="ARBA00022519"/>
    </source>
</evidence>
<evidence type="ECO:0000256" key="7">
    <source>
        <dbReference type="ARBA" id="ARBA00022984"/>
    </source>
</evidence>
<evidence type="ECO:0000256" key="9">
    <source>
        <dbReference type="ARBA" id="ARBA00023136"/>
    </source>
</evidence>
<dbReference type="HAMAP" id="MF_00766">
    <property type="entry name" value="PGT_MtgA"/>
    <property type="match status" value="1"/>
</dbReference>
<keyword evidence="6 11" id="KW-0133">Cell shape</keyword>
<name>A0A3S0NBJ2_CHLPH</name>
<comment type="similarity">
    <text evidence="11">Belongs to the glycosyltransferase 51 family.</text>
</comment>
<keyword evidence="7 11" id="KW-0573">Peptidoglycan synthesis</keyword>
<keyword evidence="2" id="KW-0997">Cell inner membrane</keyword>
<comment type="caution">
    <text evidence="14">The sequence shown here is derived from an EMBL/GenBank/DDBJ whole genome shotgun (WGS) entry which is preliminary data.</text>
</comment>
<dbReference type="InterPro" id="IPR011812">
    <property type="entry name" value="Pep_trsgly"/>
</dbReference>
<dbReference type="Gene3D" id="1.10.3810.10">
    <property type="entry name" value="Biosynthetic peptidoglycan transglycosylase-like"/>
    <property type="match status" value="1"/>
</dbReference>